<dbReference type="Proteomes" id="UP000008694">
    <property type="component" value="Unassembled WGS sequence"/>
</dbReference>
<gene>
    <name evidence="1" type="ORF">ARALYDRAFT_918538</name>
</gene>
<proteinExistence type="predicted"/>
<name>D7MTR1_ARALL</name>
<evidence type="ECO:0000313" key="2">
    <source>
        <dbReference type="Proteomes" id="UP000008694"/>
    </source>
</evidence>
<dbReference type="Gramene" id="scaffold_801938.1">
    <property type="protein sequence ID" value="scaffold_801938.1"/>
    <property type="gene ID" value="scaffold_801938.1"/>
</dbReference>
<organism evidence="2">
    <name type="scientific">Arabidopsis lyrata subsp. lyrata</name>
    <name type="common">Lyre-leaved rock-cress</name>
    <dbReference type="NCBI Taxonomy" id="81972"/>
    <lineage>
        <taxon>Eukaryota</taxon>
        <taxon>Viridiplantae</taxon>
        <taxon>Streptophyta</taxon>
        <taxon>Embryophyta</taxon>
        <taxon>Tracheophyta</taxon>
        <taxon>Spermatophyta</taxon>
        <taxon>Magnoliopsida</taxon>
        <taxon>eudicotyledons</taxon>
        <taxon>Gunneridae</taxon>
        <taxon>Pentapetalae</taxon>
        <taxon>rosids</taxon>
        <taxon>malvids</taxon>
        <taxon>Brassicales</taxon>
        <taxon>Brassicaceae</taxon>
        <taxon>Camelineae</taxon>
        <taxon>Arabidopsis</taxon>
    </lineage>
</organism>
<dbReference type="EMBL" id="GL348720">
    <property type="protein sequence ID" value="EFH42285.1"/>
    <property type="molecule type" value="Genomic_DNA"/>
</dbReference>
<sequence length="95" mass="11100">MHDIALYNSDSRLISLEFLPMQLCDDVNVTIHKLLLRNNFFRHCQFSRTCQTAVQPPRQGRTEPSNDPLQHRMRPKMIVAVNHALIARSWFINQG</sequence>
<reference evidence="2" key="1">
    <citation type="journal article" date="2011" name="Nat. Genet.">
        <title>The Arabidopsis lyrata genome sequence and the basis of rapid genome size change.</title>
        <authorList>
            <person name="Hu T.T."/>
            <person name="Pattyn P."/>
            <person name="Bakker E.G."/>
            <person name="Cao J."/>
            <person name="Cheng J.-F."/>
            <person name="Clark R.M."/>
            <person name="Fahlgren N."/>
            <person name="Fawcett J.A."/>
            <person name="Grimwood J."/>
            <person name="Gundlach H."/>
            <person name="Haberer G."/>
            <person name="Hollister J.D."/>
            <person name="Ossowski S."/>
            <person name="Ottilar R.P."/>
            <person name="Salamov A.A."/>
            <person name="Schneeberger K."/>
            <person name="Spannagl M."/>
            <person name="Wang X."/>
            <person name="Yang L."/>
            <person name="Nasrallah M.E."/>
            <person name="Bergelson J."/>
            <person name="Carrington J.C."/>
            <person name="Gaut B.S."/>
            <person name="Schmutz J."/>
            <person name="Mayer K.F.X."/>
            <person name="Van de Peer Y."/>
            <person name="Grigoriev I.V."/>
            <person name="Nordborg M."/>
            <person name="Weigel D."/>
            <person name="Guo Y.-L."/>
        </authorList>
    </citation>
    <scope>NUCLEOTIDE SEQUENCE [LARGE SCALE GENOMIC DNA]</scope>
    <source>
        <strain evidence="2">cv. MN47</strain>
    </source>
</reference>
<dbReference type="AlphaFoldDB" id="D7MTR1"/>
<keyword evidence="2" id="KW-1185">Reference proteome</keyword>
<evidence type="ECO:0000313" key="1">
    <source>
        <dbReference type="EMBL" id="EFH42285.1"/>
    </source>
</evidence>
<accession>D7MTR1</accession>
<protein>
    <submittedName>
        <fullName evidence="1">Uncharacterized protein</fullName>
    </submittedName>
</protein>
<dbReference type="HOGENOM" id="CLU_2375692_0_0_1"/>